<feature type="domain" description="Fumarylacetoacetase-like C-terminal" evidence="15">
    <location>
        <begin position="139"/>
        <end position="427"/>
    </location>
</feature>
<comment type="cofactor">
    <cofactor evidence="2 13">
        <name>Mg(2+)</name>
        <dbReference type="ChEBI" id="CHEBI:18420"/>
    </cofactor>
</comment>
<feature type="binding site" evidence="13">
    <location>
        <position position="263"/>
    </location>
    <ligand>
        <name>Mg(2+)</name>
        <dbReference type="ChEBI" id="CHEBI:18420"/>
    </ligand>
</feature>
<comment type="pathway">
    <text evidence="3">Amino-acid degradation; L-phenylalanine degradation; acetoacetate and fumarate from L-phenylalanine: step 6/6.</text>
</comment>
<dbReference type="InterPro" id="IPR005959">
    <property type="entry name" value="Fumarylacetoacetase"/>
</dbReference>
<feature type="binding site" evidence="12">
    <location>
        <position position="366"/>
    </location>
    <ligand>
        <name>substrate</name>
    </ligand>
</feature>
<dbReference type="OrthoDB" id="3766879at2"/>
<reference evidence="17 18" key="1">
    <citation type="submission" date="2016-01" db="EMBL/GenBank/DDBJ databases">
        <title>Complete genome and mega plasmid sequence of Sphingomonas panacis DCY99 elicits systemic resistance in rice to Xanthomonas oryzae.</title>
        <authorList>
            <person name="Kim Y.J."/>
            <person name="Yang D.C."/>
            <person name="Sing P."/>
        </authorList>
    </citation>
    <scope>NUCLEOTIDE SEQUENCE [LARGE SCALE GENOMIC DNA]</scope>
    <source>
        <strain evidence="17 18">DCY99</strain>
    </source>
</reference>
<dbReference type="GO" id="GO:0006559">
    <property type="term" value="P:L-phenylalanine catabolic process"/>
    <property type="evidence" value="ECO:0007669"/>
    <property type="project" value="UniProtKB-UniPathway"/>
</dbReference>
<keyword evidence="8 13" id="KW-0460">Magnesium</keyword>
<dbReference type="InterPro" id="IPR015377">
    <property type="entry name" value="Fumarylacetoacetase_N"/>
</dbReference>
<dbReference type="KEGG" id="span:AWL63_03520"/>
<dbReference type="EC" id="3.7.1.2" evidence="4"/>
<dbReference type="GO" id="GO:1902000">
    <property type="term" value="P:homogentisate catabolic process"/>
    <property type="evidence" value="ECO:0007669"/>
    <property type="project" value="TreeGrafter"/>
</dbReference>
<gene>
    <name evidence="17" type="ORF">AWL63_03520</name>
</gene>
<dbReference type="PANTHER" id="PTHR43069">
    <property type="entry name" value="FUMARYLACETOACETASE"/>
    <property type="match status" value="1"/>
</dbReference>
<evidence type="ECO:0000256" key="5">
    <source>
        <dbReference type="ARBA" id="ARBA00022723"/>
    </source>
</evidence>
<keyword evidence="18" id="KW-1185">Reference proteome</keyword>
<feature type="binding site" evidence="13">
    <location>
        <position position="239"/>
    </location>
    <ligand>
        <name>Ca(2+)</name>
        <dbReference type="ChEBI" id="CHEBI:29108"/>
    </ligand>
</feature>
<dbReference type="Pfam" id="PF01557">
    <property type="entry name" value="FAA_hydrolase"/>
    <property type="match status" value="1"/>
</dbReference>
<dbReference type="PANTHER" id="PTHR43069:SF2">
    <property type="entry name" value="FUMARYLACETOACETASE"/>
    <property type="match status" value="1"/>
</dbReference>
<feature type="binding site" evidence="12">
    <location>
        <position position="246"/>
    </location>
    <ligand>
        <name>substrate</name>
    </ligand>
</feature>
<comment type="cofactor">
    <cofactor evidence="1 13">
        <name>Ca(2+)</name>
        <dbReference type="ChEBI" id="CHEBI:29108"/>
    </cofactor>
</comment>
<dbReference type="InterPro" id="IPR011234">
    <property type="entry name" value="Fumarylacetoacetase-like_C"/>
</dbReference>
<feature type="binding site" evidence="13">
    <location>
        <position position="239"/>
    </location>
    <ligand>
        <name>Mg(2+)</name>
        <dbReference type="ChEBI" id="CHEBI:18420"/>
    </ligand>
</feature>
<dbReference type="Pfam" id="PF09298">
    <property type="entry name" value="FAA_hydrolase_N"/>
    <property type="match status" value="1"/>
</dbReference>
<organism evidence="17 18">
    <name type="scientific">Sphingomonas panacis</name>
    <dbReference type="NCBI Taxonomy" id="1560345"/>
    <lineage>
        <taxon>Bacteria</taxon>
        <taxon>Pseudomonadati</taxon>
        <taxon>Pseudomonadota</taxon>
        <taxon>Alphaproteobacteria</taxon>
        <taxon>Sphingomonadales</taxon>
        <taxon>Sphingomonadaceae</taxon>
        <taxon>Sphingomonas</taxon>
    </lineage>
</organism>
<evidence type="ECO:0000256" key="9">
    <source>
        <dbReference type="ARBA" id="ARBA00022878"/>
    </source>
</evidence>
<dbReference type="GO" id="GO:0006572">
    <property type="term" value="P:L-tyrosine catabolic process"/>
    <property type="evidence" value="ECO:0007669"/>
    <property type="project" value="UniProtKB-KW"/>
</dbReference>
<protein>
    <recommendedName>
        <fullName evidence="4">fumarylacetoacetase</fullName>
        <ecNumber evidence="4">3.7.1.2</ecNumber>
    </recommendedName>
</protein>
<proteinExistence type="predicted"/>
<feature type="region of interest" description="Disordered" evidence="14">
    <location>
        <begin position="176"/>
        <end position="196"/>
    </location>
</feature>
<dbReference type="InterPro" id="IPR036663">
    <property type="entry name" value="Fumarylacetoacetase_C_sf"/>
</dbReference>
<evidence type="ECO:0000256" key="14">
    <source>
        <dbReference type="SAM" id="MobiDB-lite"/>
    </source>
</evidence>
<dbReference type="NCBIfam" id="TIGR01266">
    <property type="entry name" value="fum_ac_acetase"/>
    <property type="match status" value="1"/>
</dbReference>
<feature type="binding site" evidence="12">
    <location>
        <position position="250"/>
    </location>
    <ligand>
        <name>substrate</name>
    </ligand>
</feature>
<evidence type="ECO:0000256" key="12">
    <source>
        <dbReference type="PIRSR" id="PIRSR605959-2"/>
    </source>
</evidence>
<dbReference type="InterPro" id="IPR036462">
    <property type="entry name" value="Fumarylacetoacetase_N_sf"/>
</dbReference>
<feature type="domain" description="Fumarylacetoacetase N-terminal" evidence="16">
    <location>
        <begin position="30"/>
        <end position="125"/>
    </location>
</feature>
<evidence type="ECO:0000259" key="15">
    <source>
        <dbReference type="Pfam" id="PF01557"/>
    </source>
</evidence>
<accession>A0A1B3Z6X3</accession>
<keyword evidence="6" id="KW-0378">Hydrolase</keyword>
<feature type="binding site" evidence="13">
    <location>
        <position position="133"/>
    </location>
    <ligand>
        <name>Ca(2+)</name>
        <dbReference type="ChEBI" id="CHEBI:29108"/>
    </ligand>
</feature>
<dbReference type="SUPFAM" id="SSF56529">
    <property type="entry name" value="FAH"/>
    <property type="match status" value="1"/>
</dbReference>
<evidence type="ECO:0000256" key="4">
    <source>
        <dbReference type="ARBA" id="ARBA00012094"/>
    </source>
</evidence>
<dbReference type="UniPathway" id="UPA00139">
    <property type="reaction ID" value="UER00341"/>
</dbReference>
<feature type="binding site" evidence="13">
    <location>
        <position position="207"/>
    </location>
    <ligand>
        <name>Ca(2+)</name>
        <dbReference type="ChEBI" id="CHEBI:29108"/>
    </ligand>
</feature>
<evidence type="ECO:0000256" key="2">
    <source>
        <dbReference type="ARBA" id="ARBA00001946"/>
    </source>
</evidence>
<dbReference type="Proteomes" id="UP000094256">
    <property type="component" value="Chromosome"/>
</dbReference>
<evidence type="ECO:0000256" key="10">
    <source>
        <dbReference type="ARBA" id="ARBA00023232"/>
    </source>
</evidence>
<evidence type="ECO:0000256" key="1">
    <source>
        <dbReference type="ARBA" id="ARBA00001913"/>
    </source>
</evidence>
<name>A0A1B3Z6X3_9SPHN</name>
<dbReference type="AlphaFoldDB" id="A0A1B3Z6X3"/>
<evidence type="ECO:0000256" key="7">
    <source>
        <dbReference type="ARBA" id="ARBA00022837"/>
    </source>
</evidence>
<dbReference type="Gene3D" id="2.30.30.230">
    <property type="entry name" value="Fumarylacetoacetase, N-terminal domain"/>
    <property type="match status" value="1"/>
</dbReference>
<feature type="binding site" evidence="12">
    <location>
        <position position="135"/>
    </location>
    <ligand>
        <name>substrate</name>
    </ligand>
</feature>
<evidence type="ECO:0000256" key="8">
    <source>
        <dbReference type="ARBA" id="ARBA00022842"/>
    </source>
</evidence>
<feature type="active site" description="Proton acceptor" evidence="11">
    <location>
        <position position="140"/>
    </location>
</feature>
<keyword evidence="10" id="KW-0585">Phenylalanine catabolism</keyword>
<feature type="binding site" evidence="13">
    <location>
        <position position="259"/>
    </location>
    <ligand>
        <name>Mg(2+)</name>
        <dbReference type="ChEBI" id="CHEBI:18420"/>
    </ligand>
</feature>
<evidence type="ECO:0000313" key="18">
    <source>
        <dbReference type="Proteomes" id="UP000094256"/>
    </source>
</evidence>
<dbReference type="STRING" id="1560345.AWL63_03520"/>
<feature type="binding site" evidence="12">
    <location>
        <position position="149"/>
    </location>
    <ligand>
        <name>substrate</name>
    </ligand>
</feature>
<evidence type="ECO:0000313" key="17">
    <source>
        <dbReference type="EMBL" id="AOH83183.1"/>
    </source>
</evidence>
<keyword evidence="7 13" id="KW-0106">Calcium</keyword>
<dbReference type="RefSeq" id="WP_069203765.1">
    <property type="nucleotide sequence ID" value="NZ_CP014168.1"/>
</dbReference>
<evidence type="ECO:0000259" key="16">
    <source>
        <dbReference type="Pfam" id="PF09298"/>
    </source>
</evidence>
<dbReference type="GO" id="GO:0004334">
    <property type="term" value="F:fumarylacetoacetase activity"/>
    <property type="evidence" value="ECO:0007669"/>
    <property type="project" value="UniProtKB-EC"/>
</dbReference>
<sequence length="433" mass="45766">MSLPQIDHTHKPSATSWVASANGHSDFPVQNLPFGVFSRAGGARQLGVAIGDSILDLAGAARARLLPGVNASQLTGSSLNTLMAAPPSQRLALRHAVFDVLTNDQHRAHATPHLMPAEACDLHLPAAIGDYTDFYVGIHHARNVGAQFRPDNPLLPNYKYVPIGYHGRASSIRPSGVPLVRPKGQRKAPDGDTPIVGPSTRLDYEVELGIWIGQGNALGEPIPIADAGRHITGFCLLNDWSARDFQAWEYQPLGPFLAKNFQSTISPWIITAEALAPFRIAQPARPAGDPAPLPYLFDLADQAGGALAITLSARISTAKMREAGQPPHRLSGGPASNMYWTPAQIVTHHASNGCNLNPGDLLGTGTISAPTADGYGSLLEISNGGKTPITLPSGEARTFLEDGDEILLTATAQAEGFVSIGFGECRAIVLPAI</sequence>
<dbReference type="EMBL" id="CP014168">
    <property type="protein sequence ID" value="AOH83183.1"/>
    <property type="molecule type" value="Genomic_DNA"/>
</dbReference>
<evidence type="ECO:0000256" key="6">
    <source>
        <dbReference type="ARBA" id="ARBA00022801"/>
    </source>
</evidence>
<keyword evidence="9" id="KW-0828">Tyrosine catabolism</keyword>
<evidence type="ECO:0000256" key="11">
    <source>
        <dbReference type="PIRSR" id="PIRSR605959-1"/>
    </source>
</evidence>
<evidence type="ECO:0000256" key="13">
    <source>
        <dbReference type="PIRSR" id="PIRSR605959-3"/>
    </source>
</evidence>
<feature type="binding site" evidence="13">
    <location>
        <position position="205"/>
    </location>
    <ligand>
        <name>Ca(2+)</name>
        <dbReference type="ChEBI" id="CHEBI:29108"/>
    </ligand>
</feature>
<evidence type="ECO:0000256" key="3">
    <source>
        <dbReference type="ARBA" id="ARBA00004782"/>
    </source>
</evidence>
<keyword evidence="5 13" id="KW-0479">Metal-binding</keyword>
<dbReference type="GO" id="GO:0046872">
    <property type="term" value="F:metal ion binding"/>
    <property type="evidence" value="ECO:0007669"/>
    <property type="project" value="UniProtKB-KW"/>
</dbReference>
<dbReference type="SUPFAM" id="SSF63433">
    <property type="entry name" value="Fumarylacetoacetate hydrolase, FAH, N-terminal domain"/>
    <property type="match status" value="1"/>
</dbReference>
<dbReference type="Gene3D" id="3.90.850.10">
    <property type="entry name" value="Fumarylacetoacetase-like, C-terminal domain"/>
    <property type="match status" value="1"/>
</dbReference>